<comment type="caution">
    <text evidence="2">The sequence shown here is derived from an EMBL/GenBank/DDBJ whole genome shotgun (WGS) entry which is preliminary data.</text>
</comment>
<evidence type="ECO:0000313" key="2">
    <source>
        <dbReference type="EMBL" id="KAK4125519.1"/>
    </source>
</evidence>
<dbReference type="EMBL" id="MU853225">
    <property type="protein sequence ID" value="KAK4125519.1"/>
    <property type="molecule type" value="Genomic_DNA"/>
</dbReference>
<dbReference type="Gene3D" id="2.40.70.10">
    <property type="entry name" value="Acid Proteases"/>
    <property type="match status" value="1"/>
</dbReference>
<feature type="chain" id="PRO_5043029715" evidence="1">
    <location>
        <begin position="22"/>
        <end position="111"/>
    </location>
</feature>
<evidence type="ECO:0000313" key="3">
    <source>
        <dbReference type="Proteomes" id="UP001302602"/>
    </source>
</evidence>
<gene>
    <name evidence="2" type="ORF">N657DRAFT_678627</name>
</gene>
<dbReference type="InterPro" id="IPR021109">
    <property type="entry name" value="Peptidase_aspartic_dom_sf"/>
</dbReference>
<dbReference type="SUPFAM" id="SSF50630">
    <property type="entry name" value="Acid proteases"/>
    <property type="match status" value="1"/>
</dbReference>
<name>A0AAN6U3J0_9PEZI</name>
<dbReference type="RefSeq" id="XP_062649290.1">
    <property type="nucleotide sequence ID" value="XM_062796087.1"/>
</dbReference>
<accession>A0AAN6U3J0</accession>
<reference evidence="2" key="2">
    <citation type="submission" date="2023-05" db="EMBL/GenBank/DDBJ databases">
        <authorList>
            <consortium name="Lawrence Berkeley National Laboratory"/>
            <person name="Steindorff A."/>
            <person name="Hensen N."/>
            <person name="Bonometti L."/>
            <person name="Westerberg I."/>
            <person name="Brannstrom I.O."/>
            <person name="Guillou S."/>
            <person name="Cros-Aarteil S."/>
            <person name="Calhoun S."/>
            <person name="Haridas S."/>
            <person name="Kuo A."/>
            <person name="Mondo S."/>
            <person name="Pangilinan J."/>
            <person name="Riley R."/>
            <person name="Labutti K."/>
            <person name="Andreopoulos B."/>
            <person name="Lipzen A."/>
            <person name="Chen C."/>
            <person name="Yanf M."/>
            <person name="Daum C."/>
            <person name="Ng V."/>
            <person name="Clum A."/>
            <person name="Ohm R."/>
            <person name="Martin F."/>
            <person name="Silar P."/>
            <person name="Natvig D."/>
            <person name="Lalanne C."/>
            <person name="Gautier V."/>
            <person name="Ament-Velasquez S.L."/>
            <person name="Kruys A."/>
            <person name="Hutchinson M.I."/>
            <person name="Powell A.J."/>
            <person name="Barry K."/>
            <person name="Miller A.N."/>
            <person name="Grigoriev I.V."/>
            <person name="Debuchy R."/>
            <person name="Gladieux P."/>
            <person name="Thoren M.H."/>
            <person name="Johannesson H."/>
        </authorList>
    </citation>
    <scope>NUCLEOTIDE SEQUENCE</scope>
    <source>
        <strain evidence="2">CBS 731.68</strain>
    </source>
</reference>
<dbReference type="GeneID" id="87832855"/>
<keyword evidence="1" id="KW-0732">Signal</keyword>
<dbReference type="Proteomes" id="UP001302602">
    <property type="component" value="Unassembled WGS sequence"/>
</dbReference>
<keyword evidence="3" id="KW-1185">Reference proteome</keyword>
<organism evidence="2 3">
    <name type="scientific">Parathielavia appendiculata</name>
    <dbReference type="NCBI Taxonomy" id="2587402"/>
    <lineage>
        <taxon>Eukaryota</taxon>
        <taxon>Fungi</taxon>
        <taxon>Dikarya</taxon>
        <taxon>Ascomycota</taxon>
        <taxon>Pezizomycotina</taxon>
        <taxon>Sordariomycetes</taxon>
        <taxon>Sordariomycetidae</taxon>
        <taxon>Sordariales</taxon>
        <taxon>Chaetomiaceae</taxon>
        <taxon>Parathielavia</taxon>
    </lineage>
</organism>
<sequence>MWTQPTRLPTWFETIIPLLDGGLWTIQVQGVCAGYGDAKFHEKKFQVAVDSGSGGGTISRAVANLYWCGVPNSKWDDGCNNYLYPCGQVLPDFVSKLADGRKVGIPDEGLR</sequence>
<evidence type="ECO:0000256" key="1">
    <source>
        <dbReference type="SAM" id="SignalP"/>
    </source>
</evidence>
<dbReference type="AlphaFoldDB" id="A0AAN6U3J0"/>
<proteinExistence type="predicted"/>
<protein>
    <submittedName>
        <fullName evidence="2">Uncharacterized protein</fullName>
    </submittedName>
</protein>
<feature type="signal peptide" evidence="1">
    <location>
        <begin position="1"/>
        <end position="21"/>
    </location>
</feature>
<reference evidence="2" key="1">
    <citation type="journal article" date="2023" name="Mol. Phylogenet. Evol.">
        <title>Genome-scale phylogeny and comparative genomics of the fungal order Sordariales.</title>
        <authorList>
            <person name="Hensen N."/>
            <person name="Bonometti L."/>
            <person name="Westerberg I."/>
            <person name="Brannstrom I.O."/>
            <person name="Guillou S."/>
            <person name="Cros-Aarteil S."/>
            <person name="Calhoun S."/>
            <person name="Haridas S."/>
            <person name="Kuo A."/>
            <person name="Mondo S."/>
            <person name="Pangilinan J."/>
            <person name="Riley R."/>
            <person name="LaButti K."/>
            <person name="Andreopoulos B."/>
            <person name="Lipzen A."/>
            <person name="Chen C."/>
            <person name="Yan M."/>
            <person name="Daum C."/>
            <person name="Ng V."/>
            <person name="Clum A."/>
            <person name="Steindorff A."/>
            <person name="Ohm R.A."/>
            <person name="Martin F."/>
            <person name="Silar P."/>
            <person name="Natvig D.O."/>
            <person name="Lalanne C."/>
            <person name="Gautier V."/>
            <person name="Ament-Velasquez S.L."/>
            <person name="Kruys A."/>
            <person name="Hutchinson M.I."/>
            <person name="Powell A.J."/>
            <person name="Barry K."/>
            <person name="Miller A.N."/>
            <person name="Grigoriev I.V."/>
            <person name="Debuchy R."/>
            <person name="Gladieux P."/>
            <person name="Hiltunen Thoren M."/>
            <person name="Johannesson H."/>
        </authorList>
    </citation>
    <scope>NUCLEOTIDE SEQUENCE</scope>
    <source>
        <strain evidence="2">CBS 731.68</strain>
    </source>
</reference>